<reference evidence="9 11" key="1">
    <citation type="submission" date="2016-10" db="EMBL/GenBank/DDBJ databases">
        <authorList>
            <person name="de Groot N.N."/>
        </authorList>
    </citation>
    <scope>NUCLEOTIDE SEQUENCE [LARGE SCALE GENOMIC DNA]</scope>
    <source>
        <strain evidence="9 11">WG14</strain>
    </source>
</reference>
<feature type="transmembrane region" description="Helical" evidence="7">
    <location>
        <begin position="539"/>
        <end position="563"/>
    </location>
</feature>
<evidence type="ECO:0000313" key="9">
    <source>
        <dbReference type="EMBL" id="SDC27025.1"/>
    </source>
</evidence>
<dbReference type="CDD" id="cd06261">
    <property type="entry name" value="TM_PBP2"/>
    <property type="match status" value="1"/>
</dbReference>
<dbReference type="Pfam" id="PF00528">
    <property type="entry name" value="BPD_transp_1"/>
    <property type="match status" value="1"/>
</dbReference>
<keyword evidence="11" id="KW-1185">Reference proteome</keyword>
<dbReference type="RefSeq" id="WP_091402961.1">
    <property type="nucleotide sequence ID" value="NZ_FMYV01000002.1"/>
</dbReference>
<keyword evidence="2 7" id="KW-0813">Transport</keyword>
<dbReference type="AlphaFoldDB" id="A0A1G6K8Y1"/>
<dbReference type="GO" id="GO:0005886">
    <property type="term" value="C:plasma membrane"/>
    <property type="evidence" value="ECO:0007669"/>
    <property type="project" value="UniProtKB-SubCell"/>
</dbReference>
<evidence type="ECO:0000256" key="3">
    <source>
        <dbReference type="ARBA" id="ARBA00022475"/>
    </source>
</evidence>
<evidence type="ECO:0000256" key="7">
    <source>
        <dbReference type="RuleBase" id="RU363032"/>
    </source>
</evidence>
<name>A0A1G6K8Y1_9BACT</name>
<evidence type="ECO:0000256" key="5">
    <source>
        <dbReference type="ARBA" id="ARBA00022989"/>
    </source>
</evidence>
<keyword evidence="5 7" id="KW-1133">Transmembrane helix</keyword>
<comment type="similarity">
    <text evidence="7">Belongs to the binding-protein-dependent transport system permease family.</text>
</comment>
<gene>
    <name evidence="10" type="ORF">E4650_05255</name>
    <name evidence="9" type="ORF">SAMN04488588_0770</name>
</gene>
<organism evidence="9 11">
    <name type="scientific">Geotoga petraea</name>
    <dbReference type="NCBI Taxonomy" id="28234"/>
    <lineage>
        <taxon>Bacteria</taxon>
        <taxon>Thermotogati</taxon>
        <taxon>Thermotogota</taxon>
        <taxon>Thermotogae</taxon>
        <taxon>Petrotogales</taxon>
        <taxon>Petrotogaceae</taxon>
        <taxon>Geotoga</taxon>
    </lineage>
</organism>
<dbReference type="PANTHER" id="PTHR43744">
    <property type="entry name" value="ABC TRANSPORTER PERMEASE PROTEIN MG189-RELATED-RELATED"/>
    <property type="match status" value="1"/>
</dbReference>
<sequence>MTYNNFLKFLTKIIIYILVAGGAFIMILPFAWMIMTSLKTDGEVNSWPPTWTSKNFLSERELNVEVTPSTISTRGTLNLSEFRSLSNNKRFDENKIVYYINDDAVRRGTISLNYDDIDYASKEDLQIIYDEIDEIKKDFDLTPTLKGILEYEEKSVESFEKIYFKLYSKTDGYFKKTSIGNSIKSDINSAIRFIDNMINNNINRLPYLRTSENTPASQKEYIENRKDYLINYLNSLKNELESMKNFFDENSRGIGIIKQDEASLFLNKLNDYLSMVEIFDEDDILYRANSLIMNNLQEPFALNFNSLKTFDRITSSFNKIQKNNIDKLSISFKVPTTQMMYENFIEALENSDFNPQLKELVLNLVEESNIESLKDLVTTEIENEMIDQISNNLADESSEVSIYGNILRNLSENEGNLENYKYILSLNNAQFLENQLPEKKEELERILGMRKSYDHFINEFSSFYSDSTSEAKIIEKNQYVDKILYKENSKIEIYLNGIISSWLLDENPASNAEFSFSEVFKNIFQNYVTAWNAAPFSQYYINTVLMATTTTVFEIIIASMAAFAFAKLNFWGKNLIFTIFLATMMVPGEVLLVPNYITISRFQWLDSYYALIVPWIVSVFAIFLLRQQFMTVPNDLWDAAKIDGSSSWRFLWTVMVPLSRPAILTGALLKFVGSWNAFLWVLIVTKSPEMRTLAVGLQTFRSESGEIYNLLMAASTFSMIPIVIIFIFLQRYFVEGIAKSGLKG</sequence>
<dbReference type="Gene3D" id="1.10.3720.10">
    <property type="entry name" value="MetI-like"/>
    <property type="match status" value="2"/>
</dbReference>
<evidence type="ECO:0000256" key="2">
    <source>
        <dbReference type="ARBA" id="ARBA00022448"/>
    </source>
</evidence>
<feature type="domain" description="ABC transmembrane type-1" evidence="8">
    <location>
        <begin position="540"/>
        <end position="729"/>
    </location>
</feature>
<evidence type="ECO:0000259" key="8">
    <source>
        <dbReference type="PROSITE" id="PS50928"/>
    </source>
</evidence>
<evidence type="ECO:0000313" key="11">
    <source>
        <dbReference type="Proteomes" id="UP000199322"/>
    </source>
</evidence>
<keyword evidence="6 7" id="KW-0472">Membrane</keyword>
<accession>A0A1G6K8Y1</accession>
<keyword evidence="4 7" id="KW-0812">Transmembrane</keyword>
<dbReference type="STRING" id="28234.SAMN04488588_0770"/>
<dbReference type="PANTHER" id="PTHR43744:SF12">
    <property type="entry name" value="ABC TRANSPORTER PERMEASE PROTEIN MG189-RELATED"/>
    <property type="match status" value="1"/>
</dbReference>
<reference evidence="10 12" key="2">
    <citation type="submission" date="2019-04" db="EMBL/GenBank/DDBJ databases">
        <title>Draft genome sequence data and analysis of a Fermenting Bacterium, Geotoga petraea strain HO-Geo1, isolated from heavy-oil petroleum reservoir in Russia.</title>
        <authorList>
            <person name="Grouzdev D.S."/>
            <person name="Semenova E.M."/>
            <person name="Sokolova D.S."/>
            <person name="Tourova T.P."/>
            <person name="Poltaraus A.B."/>
            <person name="Nazina T.N."/>
        </authorList>
    </citation>
    <scope>NUCLEOTIDE SEQUENCE [LARGE SCALE GENOMIC DNA]</scope>
    <source>
        <strain evidence="10 12">HO-Geo1</strain>
    </source>
</reference>
<dbReference type="EMBL" id="SRME01000002">
    <property type="protein sequence ID" value="TGG88453.1"/>
    <property type="molecule type" value="Genomic_DNA"/>
</dbReference>
<evidence type="ECO:0000256" key="6">
    <source>
        <dbReference type="ARBA" id="ARBA00023136"/>
    </source>
</evidence>
<dbReference type="EMBL" id="FMYV01000002">
    <property type="protein sequence ID" value="SDC27025.1"/>
    <property type="molecule type" value="Genomic_DNA"/>
</dbReference>
<dbReference type="Proteomes" id="UP000297288">
    <property type="component" value="Unassembled WGS sequence"/>
</dbReference>
<dbReference type="Proteomes" id="UP000199322">
    <property type="component" value="Unassembled WGS sequence"/>
</dbReference>
<feature type="transmembrane region" description="Helical" evidence="7">
    <location>
        <begin position="575"/>
        <end position="596"/>
    </location>
</feature>
<dbReference type="PROSITE" id="PS50928">
    <property type="entry name" value="ABC_TM1"/>
    <property type="match status" value="1"/>
</dbReference>
<proteinExistence type="inferred from homology"/>
<feature type="transmembrane region" description="Helical" evidence="7">
    <location>
        <begin position="608"/>
        <end position="625"/>
    </location>
</feature>
<dbReference type="InterPro" id="IPR000515">
    <property type="entry name" value="MetI-like"/>
</dbReference>
<keyword evidence="3" id="KW-1003">Cell membrane</keyword>
<dbReference type="SUPFAM" id="SSF161098">
    <property type="entry name" value="MetI-like"/>
    <property type="match status" value="2"/>
</dbReference>
<feature type="transmembrane region" description="Helical" evidence="7">
    <location>
        <begin position="13"/>
        <end position="35"/>
    </location>
</feature>
<evidence type="ECO:0000256" key="1">
    <source>
        <dbReference type="ARBA" id="ARBA00004651"/>
    </source>
</evidence>
<dbReference type="InterPro" id="IPR035906">
    <property type="entry name" value="MetI-like_sf"/>
</dbReference>
<evidence type="ECO:0000313" key="10">
    <source>
        <dbReference type="EMBL" id="TGG88453.1"/>
    </source>
</evidence>
<dbReference type="GO" id="GO:0055085">
    <property type="term" value="P:transmembrane transport"/>
    <property type="evidence" value="ECO:0007669"/>
    <property type="project" value="InterPro"/>
</dbReference>
<dbReference type="OrthoDB" id="9772609at2"/>
<protein>
    <submittedName>
        <fullName evidence="10">ABC transporter permease subunit</fullName>
    </submittedName>
    <submittedName>
        <fullName evidence="9">Carbohydrate ABC transporter membrane protein 2, CUT1 family</fullName>
    </submittedName>
</protein>
<evidence type="ECO:0000313" key="12">
    <source>
        <dbReference type="Proteomes" id="UP000297288"/>
    </source>
</evidence>
<feature type="transmembrane region" description="Helical" evidence="7">
    <location>
        <begin position="662"/>
        <end position="683"/>
    </location>
</feature>
<feature type="transmembrane region" description="Helical" evidence="7">
    <location>
        <begin position="707"/>
        <end position="729"/>
    </location>
</feature>
<comment type="subcellular location">
    <subcellularLocation>
        <location evidence="1 7">Cell membrane</location>
        <topology evidence="1 7">Multi-pass membrane protein</topology>
    </subcellularLocation>
</comment>
<evidence type="ECO:0000256" key="4">
    <source>
        <dbReference type="ARBA" id="ARBA00022692"/>
    </source>
</evidence>